<feature type="binding site" evidence="7 10">
    <location>
        <position position="158"/>
    </location>
    <ligand>
        <name>Mg(2+)</name>
        <dbReference type="ChEBI" id="CHEBI:18420"/>
    </ligand>
</feature>
<evidence type="ECO:0000256" key="11">
    <source>
        <dbReference type="SAM" id="MobiDB-lite"/>
    </source>
</evidence>
<comment type="cofactor">
    <cofactor evidence="7 10">
        <name>Mg(2+)</name>
        <dbReference type="ChEBI" id="CHEBI:18420"/>
    </cofactor>
    <text evidence="7 10">Binds 1 Mg(2+) ion per subunit.</text>
</comment>
<dbReference type="KEGG" id="rama:IDM48_07105"/>
<feature type="binding site" evidence="7 10">
    <location>
        <position position="87"/>
    </location>
    <ligand>
        <name>Mg(2+)</name>
        <dbReference type="ChEBI" id="CHEBI:18420"/>
    </ligand>
</feature>
<evidence type="ECO:0000256" key="3">
    <source>
        <dbReference type="ARBA" id="ARBA00011424"/>
    </source>
</evidence>
<feature type="active site" description="Proton acceptor" evidence="7 8">
    <location>
        <position position="224"/>
    </location>
</feature>
<protein>
    <recommendedName>
        <fullName evidence="7">3-methyl-2-oxobutanoate hydroxymethyltransferase</fullName>
        <ecNumber evidence="7">2.1.2.11</ecNumber>
    </recommendedName>
    <alternativeName>
        <fullName evidence="7">Ketopantoate hydroxymethyltransferase</fullName>
        <shortName evidence="7">KPHMT</shortName>
    </alternativeName>
</protein>
<dbReference type="SUPFAM" id="SSF51621">
    <property type="entry name" value="Phosphoenolpyruvate/pyruvate domain"/>
    <property type="match status" value="1"/>
</dbReference>
<keyword evidence="4 7" id="KW-0566">Pantothenate biosynthesis</keyword>
<dbReference type="EMBL" id="CP061538">
    <property type="protein sequence ID" value="QNV39186.1"/>
    <property type="molecule type" value="Genomic_DNA"/>
</dbReference>
<evidence type="ECO:0000256" key="8">
    <source>
        <dbReference type="PIRSR" id="PIRSR000388-1"/>
    </source>
</evidence>
<dbReference type="GO" id="GO:0000287">
    <property type="term" value="F:magnesium ion binding"/>
    <property type="evidence" value="ECO:0007669"/>
    <property type="project" value="TreeGrafter"/>
</dbReference>
<comment type="pathway">
    <text evidence="1 7">Cofactor biosynthesis; (R)-pantothenate biosynthesis; (R)-pantoate from 3-methyl-2-oxobutanoate: step 1/2.</text>
</comment>
<keyword evidence="7 10" id="KW-0479">Metal-binding</keyword>
<dbReference type="HAMAP" id="MF_00156">
    <property type="entry name" value="PanB"/>
    <property type="match status" value="1"/>
</dbReference>
<dbReference type="PANTHER" id="PTHR20881">
    <property type="entry name" value="3-METHYL-2-OXOBUTANOATE HYDROXYMETHYLTRANSFERASE"/>
    <property type="match status" value="1"/>
</dbReference>
<dbReference type="PANTHER" id="PTHR20881:SF0">
    <property type="entry name" value="3-METHYL-2-OXOBUTANOATE HYDROXYMETHYLTRANSFERASE"/>
    <property type="match status" value="1"/>
</dbReference>
<comment type="similarity">
    <text evidence="2 7">Belongs to the PanB family.</text>
</comment>
<evidence type="ECO:0000256" key="2">
    <source>
        <dbReference type="ARBA" id="ARBA00008676"/>
    </source>
</evidence>
<evidence type="ECO:0000256" key="10">
    <source>
        <dbReference type="PIRSR" id="PIRSR000388-3"/>
    </source>
</evidence>
<dbReference type="RefSeq" id="WP_190616707.1">
    <property type="nucleotide sequence ID" value="NZ_BAAAHX010000002.1"/>
</dbReference>
<proteinExistence type="inferred from homology"/>
<keyword evidence="13" id="KW-1185">Reference proteome</keyword>
<dbReference type="UniPathway" id="UPA00028">
    <property type="reaction ID" value="UER00003"/>
</dbReference>
<evidence type="ECO:0000313" key="12">
    <source>
        <dbReference type="EMBL" id="QNV39186.1"/>
    </source>
</evidence>
<dbReference type="CDD" id="cd06557">
    <property type="entry name" value="KPHMT-like"/>
    <property type="match status" value="1"/>
</dbReference>
<feature type="binding site" evidence="7 9">
    <location>
        <position position="126"/>
    </location>
    <ligand>
        <name>3-methyl-2-oxobutanoate</name>
        <dbReference type="ChEBI" id="CHEBI:11851"/>
    </ligand>
</feature>
<dbReference type="GO" id="GO:0005737">
    <property type="term" value="C:cytoplasm"/>
    <property type="evidence" value="ECO:0007669"/>
    <property type="project" value="UniProtKB-SubCell"/>
</dbReference>
<organism evidence="12 13">
    <name type="scientific">Rothia amarae</name>
    <dbReference type="NCBI Taxonomy" id="169480"/>
    <lineage>
        <taxon>Bacteria</taxon>
        <taxon>Bacillati</taxon>
        <taxon>Actinomycetota</taxon>
        <taxon>Actinomycetes</taxon>
        <taxon>Micrococcales</taxon>
        <taxon>Micrococcaceae</taxon>
        <taxon>Rothia</taxon>
    </lineage>
</organism>
<dbReference type="AlphaFoldDB" id="A0A7H2BHP0"/>
<feature type="binding site" evidence="7 10">
    <location>
        <position position="126"/>
    </location>
    <ligand>
        <name>Mg(2+)</name>
        <dbReference type="ChEBI" id="CHEBI:18420"/>
    </ligand>
</feature>
<dbReference type="PIRSF" id="PIRSF000388">
    <property type="entry name" value="Pantoate_hydroxy_MeTrfase"/>
    <property type="match status" value="1"/>
</dbReference>
<evidence type="ECO:0000256" key="5">
    <source>
        <dbReference type="ARBA" id="ARBA00022679"/>
    </source>
</evidence>
<feature type="region of interest" description="Disordered" evidence="11">
    <location>
        <begin position="1"/>
        <end position="38"/>
    </location>
</feature>
<name>A0A7H2BHP0_9MICC</name>
<keyword evidence="5 7" id="KW-0808">Transferase</keyword>
<dbReference type="NCBIfam" id="NF001452">
    <property type="entry name" value="PRK00311.1"/>
    <property type="match status" value="1"/>
</dbReference>
<evidence type="ECO:0000256" key="6">
    <source>
        <dbReference type="ARBA" id="ARBA00056497"/>
    </source>
</evidence>
<dbReference type="InterPro" id="IPR040442">
    <property type="entry name" value="Pyrv_kinase-like_dom_sf"/>
</dbReference>
<evidence type="ECO:0000313" key="13">
    <source>
        <dbReference type="Proteomes" id="UP000516421"/>
    </source>
</evidence>
<feature type="binding site" evidence="7 9">
    <location>
        <begin position="87"/>
        <end position="88"/>
    </location>
    <ligand>
        <name>3-methyl-2-oxobutanoate</name>
        <dbReference type="ChEBI" id="CHEBI:11851"/>
    </ligand>
</feature>
<accession>A0A7H2BHP0</accession>
<dbReference type="Gene3D" id="3.20.20.60">
    <property type="entry name" value="Phosphoenolpyruvate-binding domains"/>
    <property type="match status" value="1"/>
</dbReference>
<comment type="subunit">
    <text evidence="3 7">Homodecamer; pentamer of dimers.</text>
</comment>
<dbReference type="GO" id="GO:0032259">
    <property type="term" value="P:methylation"/>
    <property type="evidence" value="ECO:0007669"/>
    <property type="project" value="UniProtKB-KW"/>
</dbReference>
<dbReference type="NCBIfam" id="TIGR00222">
    <property type="entry name" value="panB"/>
    <property type="match status" value="1"/>
</dbReference>
<evidence type="ECO:0000256" key="7">
    <source>
        <dbReference type="HAMAP-Rule" id="MF_00156"/>
    </source>
</evidence>
<comment type="catalytic activity">
    <reaction evidence="7">
        <text>(6R)-5,10-methylene-5,6,7,8-tetrahydrofolate + 3-methyl-2-oxobutanoate + H2O = 2-dehydropantoate + (6S)-5,6,7,8-tetrahydrofolate</text>
        <dbReference type="Rhea" id="RHEA:11824"/>
        <dbReference type="ChEBI" id="CHEBI:11561"/>
        <dbReference type="ChEBI" id="CHEBI:11851"/>
        <dbReference type="ChEBI" id="CHEBI:15377"/>
        <dbReference type="ChEBI" id="CHEBI:15636"/>
        <dbReference type="ChEBI" id="CHEBI:57453"/>
        <dbReference type="EC" id="2.1.2.11"/>
    </reaction>
</comment>
<keyword evidence="12" id="KW-0489">Methyltransferase</keyword>
<keyword evidence="7 10" id="KW-0460">Magnesium</keyword>
<evidence type="ECO:0000256" key="4">
    <source>
        <dbReference type="ARBA" id="ARBA00022655"/>
    </source>
</evidence>
<dbReference type="InterPro" id="IPR003700">
    <property type="entry name" value="Pantoate_hydroxy_MeTrfase"/>
</dbReference>
<dbReference type="FunFam" id="3.20.20.60:FF:000003">
    <property type="entry name" value="3-methyl-2-oxobutanoate hydroxymethyltransferase"/>
    <property type="match status" value="1"/>
</dbReference>
<reference evidence="12 13" key="1">
    <citation type="submission" date="2020-09" db="EMBL/GenBank/DDBJ databases">
        <title>Investigation of environmental microbe.</title>
        <authorList>
            <person name="Ou Y."/>
            <person name="Kang Q."/>
        </authorList>
    </citation>
    <scope>NUCLEOTIDE SEQUENCE [LARGE SCALE GENOMIC DNA]</scope>
    <source>
        <strain evidence="12 13">KJZ-9</strain>
    </source>
</reference>
<sequence length="308" mass="32811">MTSSDDSLGAGSEETAPYSESSPDPVTPAEHPEKQSASVFDGVRKIRTVHLAAAKKQGEKFAMLTSYDYLTAQIFDSAGIEILLVGDSAGSNVLGHESTLSITVDQMIPLVGAVAAGAQRALVVADLPFGSYQQSPEQAVATAVRMMKEGGAHAVKMEVNDYFVDHVRAVAQAGIPVMAHIGFTPQSEHALGGYRVQGRGETGAKVVETARLMEEAGAFCILMEMLRSDVAAEVERIVEIPTIGIGAGGATTGQVLVWQDMFGLRQGKMARFVKQYANLFDTIQDGARAYRADVRSGAYPAAEHRFDD</sequence>
<dbReference type="GO" id="GO:0008168">
    <property type="term" value="F:methyltransferase activity"/>
    <property type="evidence" value="ECO:0007669"/>
    <property type="project" value="UniProtKB-KW"/>
</dbReference>
<dbReference type="InterPro" id="IPR015813">
    <property type="entry name" value="Pyrv/PenolPyrv_kinase-like_dom"/>
</dbReference>
<dbReference type="GO" id="GO:0003864">
    <property type="term" value="F:3-methyl-2-oxobutanoate hydroxymethyltransferase activity"/>
    <property type="evidence" value="ECO:0007669"/>
    <property type="project" value="UniProtKB-UniRule"/>
</dbReference>
<comment type="subcellular location">
    <subcellularLocation>
        <location evidence="7">Cytoplasm</location>
    </subcellularLocation>
</comment>
<evidence type="ECO:0000256" key="1">
    <source>
        <dbReference type="ARBA" id="ARBA00005033"/>
    </source>
</evidence>
<comment type="function">
    <text evidence="6 7">Catalyzes the reversible reaction in which hydroxymethyl group from 5,10-methylenetetrahydrofolate is transferred onto alpha-ketoisovalerate to form ketopantoate.</text>
</comment>
<gene>
    <name evidence="7 12" type="primary">panB</name>
    <name evidence="12" type="ORF">IDM48_07105</name>
</gene>
<dbReference type="Pfam" id="PF02548">
    <property type="entry name" value="Pantoate_transf"/>
    <property type="match status" value="1"/>
</dbReference>
<keyword evidence="7" id="KW-0963">Cytoplasm</keyword>
<evidence type="ECO:0000256" key="9">
    <source>
        <dbReference type="PIRSR" id="PIRSR000388-2"/>
    </source>
</evidence>
<dbReference type="Proteomes" id="UP000516421">
    <property type="component" value="Chromosome"/>
</dbReference>
<feature type="binding site" evidence="7 9">
    <location>
        <position position="156"/>
    </location>
    <ligand>
        <name>3-methyl-2-oxobutanoate</name>
        <dbReference type="ChEBI" id="CHEBI:11851"/>
    </ligand>
</feature>
<dbReference type="GO" id="GO:0015940">
    <property type="term" value="P:pantothenate biosynthetic process"/>
    <property type="evidence" value="ECO:0007669"/>
    <property type="project" value="UniProtKB-UniRule"/>
</dbReference>
<dbReference type="EC" id="2.1.2.11" evidence="7"/>